<sequence length="95" mass="10545">MYFITDLPSSCDNTVIWMATDQFSKMYYFGPQVSCQLHALPVCSSCTSSGFMDSPCTLSRTVESRLLPVSVDPCAVNFKGSRTSHLCTIRSQMDN</sequence>
<gene>
    <name evidence="1" type="ORF">GDO81_022328</name>
</gene>
<name>A0AAV6YXX2_ENGPU</name>
<dbReference type="EMBL" id="WNYA01019718">
    <property type="protein sequence ID" value="KAG8538618.1"/>
    <property type="molecule type" value="Genomic_DNA"/>
</dbReference>
<organism evidence="1 2">
    <name type="scientific">Engystomops pustulosus</name>
    <name type="common">Tungara frog</name>
    <name type="synonym">Physalaemus pustulosus</name>
    <dbReference type="NCBI Taxonomy" id="76066"/>
    <lineage>
        <taxon>Eukaryota</taxon>
        <taxon>Metazoa</taxon>
        <taxon>Chordata</taxon>
        <taxon>Craniata</taxon>
        <taxon>Vertebrata</taxon>
        <taxon>Euteleostomi</taxon>
        <taxon>Amphibia</taxon>
        <taxon>Batrachia</taxon>
        <taxon>Anura</taxon>
        <taxon>Neobatrachia</taxon>
        <taxon>Hyloidea</taxon>
        <taxon>Leptodactylidae</taxon>
        <taxon>Leiuperinae</taxon>
        <taxon>Engystomops</taxon>
    </lineage>
</organism>
<reference evidence="1" key="1">
    <citation type="thesis" date="2020" institute="ProQuest LLC" country="789 East Eisenhower Parkway, Ann Arbor, MI, USA">
        <title>Comparative Genomics and Chromosome Evolution.</title>
        <authorList>
            <person name="Mudd A.B."/>
        </authorList>
    </citation>
    <scope>NUCLEOTIDE SEQUENCE</scope>
    <source>
        <strain evidence="1">237g6f4</strain>
        <tissue evidence="1">Blood</tissue>
    </source>
</reference>
<proteinExistence type="predicted"/>
<keyword evidence="2" id="KW-1185">Reference proteome</keyword>
<accession>A0AAV6YXX2</accession>
<evidence type="ECO:0000313" key="2">
    <source>
        <dbReference type="Proteomes" id="UP000824782"/>
    </source>
</evidence>
<evidence type="ECO:0000313" key="1">
    <source>
        <dbReference type="EMBL" id="KAG8538618.1"/>
    </source>
</evidence>
<comment type="caution">
    <text evidence="1">The sequence shown here is derived from an EMBL/GenBank/DDBJ whole genome shotgun (WGS) entry which is preliminary data.</text>
</comment>
<dbReference type="Proteomes" id="UP000824782">
    <property type="component" value="Unassembled WGS sequence"/>
</dbReference>
<dbReference type="AlphaFoldDB" id="A0AAV6YXX2"/>
<protein>
    <submittedName>
        <fullName evidence="1">Uncharacterized protein</fullName>
    </submittedName>
</protein>